<sequence>VIAESGGDIEDVFKDIRRDEKLADDVGLEKSGDLEVLAVPPKCAVNQPQRPPSQHDSVTVWHLG</sequence>
<feature type="non-terminal residue" evidence="2">
    <location>
        <position position="1"/>
    </location>
</feature>
<evidence type="ECO:0000313" key="2">
    <source>
        <dbReference type="EMBL" id="SVC41428.1"/>
    </source>
</evidence>
<dbReference type="EMBL" id="UINC01089932">
    <property type="protein sequence ID" value="SVC41428.1"/>
    <property type="molecule type" value="Genomic_DNA"/>
</dbReference>
<gene>
    <name evidence="2" type="ORF">METZ01_LOCUS294282</name>
</gene>
<name>A0A382LY66_9ZZZZ</name>
<organism evidence="2">
    <name type="scientific">marine metagenome</name>
    <dbReference type="NCBI Taxonomy" id="408172"/>
    <lineage>
        <taxon>unclassified sequences</taxon>
        <taxon>metagenomes</taxon>
        <taxon>ecological metagenomes</taxon>
    </lineage>
</organism>
<evidence type="ECO:0000256" key="1">
    <source>
        <dbReference type="SAM" id="MobiDB-lite"/>
    </source>
</evidence>
<feature type="region of interest" description="Disordered" evidence="1">
    <location>
        <begin position="44"/>
        <end position="64"/>
    </location>
</feature>
<protein>
    <submittedName>
        <fullName evidence="2">Uncharacterized protein</fullName>
    </submittedName>
</protein>
<proteinExistence type="predicted"/>
<dbReference type="AlphaFoldDB" id="A0A382LY66"/>
<accession>A0A382LY66</accession>
<reference evidence="2" key="1">
    <citation type="submission" date="2018-05" db="EMBL/GenBank/DDBJ databases">
        <authorList>
            <person name="Lanie J.A."/>
            <person name="Ng W.-L."/>
            <person name="Kazmierczak K.M."/>
            <person name="Andrzejewski T.M."/>
            <person name="Davidsen T.M."/>
            <person name="Wayne K.J."/>
            <person name="Tettelin H."/>
            <person name="Glass J.I."/>
            <person name="Rusch D."/>
            <person name="Podicherti R."/>
            <person name="Tsui H.-C.T."/>
            <person name="Winkler M.E."/>
        </authorList>
    </citation>
    <scope>NUCLEOTIDE SEQUENCE</scope>
</reference>
<feature type="compositionally biased region" description="Polar residues" evidence="1">
    <location>
        <begin position="46"/>
        <end position="57"/>
    </location>
</feature>
<feature type="non-terminal residue" evidence="2">
    <location>
        <position position="64"/>
    </location>
</feature>